<feature type="domain" description="VOC" evidence="1">
    <location>
        <begin position="2"/>
        <end position="117"/>
    </location>
</feature>
<dbReference type="Gene3D" id="3.10.180.10">
    <property type="entry name" value="2,3-Dihydroxybiphenyl 1,2-Dioxygenase, domain 1"/>
    <property type="match status" value="1"/>
</dbReference>
<dbReference type="SUPFAM" id="SSF54593">
    <property type="entry name" value="Glyoxalase/Bleomycin resistance protein/Dihydroxybiphenyl dioxygenase"/>
    <property type="match status" value="1"/>
</dbReference>
<dbReference type="GO" id="GO:0051213">
    <property type="term" value="F:dioxygenase activity"/>
    <property type="evidence" value="ECO:0007669"/>
    <property type="project" value="UniProtKB-KW"/>
</dbReference>
<dbReference type="GO" id="GO:0046686">
    <property type="term" value="P:response to cadmium ion"/>
    <property type="evidence" value="ECO:0007669"/>
    <property type="project" value="TreeGrafter"/>
</dbReference>
<dbReference type="Proteomes" id="UP000587991">
    <property type="component" value="Unassembled WGS sequence"/>
</dbReference>
<dbReference type="InterPro" id="IPR052393">
    <property type="entry name" value="Cadmium-induced_rsp"/>
</dbReference>
<dbReference type="PANTHER" id="PTHR41294:SF1">
    <property type="entry name" value="CADMIUM-INDUCED PROTEIN CADI"/>
    <property type="match status" value="1"/>
</dbReference>
<proteinExistence type="predicted"/>
<dbReference type="PANTHER" id="PTHR41294">
    <property type="entry name" value="CADMIUM-INDUCED PROTEIN CADI"/>
    <property type="match status" value="1"/>
</dbReference>
<evidence type="ECO:0000313" key="2">
    <source>
        <dbReference type="EMBL" id="NLR75627.1"/>
    </source>
</evidence>
<dbReference type="NCBIfam" id="NF041414">
    <property type="entry name" value="ArsI_CadI_VOC"/>
    <property type="match status" value="1"/>
</dbReference>
<keyword evidence="2" id="KW-0223">Dioxygenase</keyword>
<sequence>MKRFHAHVAVDDLQQSIAFYSKLFAQQPTIQREDYAKWMLDDPRLNFAISSRGHTSGLNHFGFQVESELELQQLRLQAGEAAGSAVLEQPQATCCYARSEKHWTMDPQGIAWEHFLTLEDVPVYGKDTVTPEGACCVPLKTTPERDEAGAGCCVPSDSSKEACCG</sequence>
<dbReference type="EMBL" id="JABAIM010000002">
    <property type="protein sequence ID" value="NLR75627.1"/>
    <property type="molecule type" value="Genomic_DNA"/>
</dbReference>
<dbReference type="InterPro" id="IPR029068">
    <property type="entry name" value="Glyas_Bleomycin-R_OHBP_Dase"/>
</dbReference>
<dbReference type="InterPro" id="IPR037523">
    <property type="entry name" value="VOC_core"/>
</dbReference>
<dbReference type="RefSeq" id="WP_168877280.1">
    <property type="nucleotide sequence ID" value="NZ_JABAIM010000002.1"/>
</dbReference>
<dbReference type="AlphaFoldDB" id="A0A847S9K7"/>
<keyword evidence="3" id="KW-1185">Reference proteome</keyword>
<dbReference type="InterPro" id="IPR049789">
    <property type="entry name" value="ArsI/CadI-like"/>
</dbReference>
<protein>
    <submittedName>
        <fullName evidence="2">Glyoxalase/bleomycin resistance/dioxygenase family protein</fullName>
    </submittedName>
</protein>
<evidence type="ECO:0000313" key="3">
    <source>
        <dbReference type="Proteomes" id="UP000587991"/>
    </source>
</evidence>
<reference evidence="2 3" key="1">
    <citation type="submission" date="2020-04" db="EMBL/GenBank/DDBJ databases">
        <title>Draft genome of Leeia sp. IMCC25680.</title>
        <authorList>
            <person name="Song J."/>
            <person name="Cho J.-C."/>
        </authorList>
    </citation>
    <scope>NUCLEOTIDE SEQUENCE [LARGE SCALE GENOMIC DNA]</scope>
    <source>
        <strain evidence="2 3">IMCC25680</strain>
    </source>
</reference>
<organism evidence="2 3">
    <name type="scientific">Leeia aquatica</name>
    <dbReference type="NCBI Taxonomy" id="2725557"/>
    <lineage>
        <taxon>Bacteria</taxon>
        <taxon>Pseudomonadati</taxon>
        <taxon>Pseudomonadota</taxon>
        <taxon>Betaproteobacteria</taxon>
        <taxon>Neisseriales</taxon>
        <taxon>Leeiaceae</taxon>
        <taxon>Leeia</taxon>
    </lineage>
</organism>
<comment type="caution">
    <text evidence="2">The sequence shown here is derived from an EMBL/GenBank/DDBJ whole genome shotgun (WGS) entry which is preliminary data.</text>
</comment>
<accession>A0A847S9K7</accession>
<evidence type="ECO:0000259" key="1">
    <source>
        <dbReference type="PROSITE" id="PS51819"/>
    </source>
</evidence>
<dbReference type="PROSITE" id="PS51819">
    <property type="entry name" value="VOC"/>
    <property type="match status" value="1"/>
</dbReference>
<name>A0A847S9K7_9NEIS</name>
<keyword evidence="2" id="KW-0560">Oxidoreductase</keyword>
<gene>
    <name evidence="2" type="ORF">HF682_10685</name>
</gene>